<accession>A0ABR9R5U9</accession>
<organism evidence="1 2">
    <name type="scientific">Gemmiger gallinarum</name>
    <dbReference type="NCBI Taxonomy" id="2779354"/>
    <lineage>
        <taxon>Bacteria</taxon>
        <taxon>Bacillati</taxon>
        <taxon>Bacillota</taxon>
        <taxon>Clostridia</taxon>
        <taxon>Eubacteriales</taxon>
        <taxon>Gemmiger</taxon>
    </lineage>
</organism>
<dbReference type="SUPFAM" id="SSF53448">
    <property type="entry name" value="Nucleotide-diphospho-sugar transferases"/>
    <property type="match status" value="1"/>
</dbReference>
<dbReference type="EMBL" id="JADCKC010000003">
    <property type="protein sequence ID" value="MBE5038519.1"/>
    <property type="molecule type" value="Genomic_DNA"/>
</dbReference>
<dbReference type="InterPro" id="IPR029044">
    <property type="entry name" value="Nucleotide-diphossugar_trans"/>
</dbReference>
<dbReference type="RefSeq" id="WP_193502730.1">
    <property type="nucleotide sequence ID" value="NZ_JADCKC010000003.1"/>
</dbReference>
<evidence type="ECO:0000313" key="1">
    <source>
        <dbReference type="EMBL" id="MBE5038519.1"/>
    </source>
</evidence>
<dbReference type="Gene3D" id="3.90.550.10">
    <property type="entry name" value="Spore Coat Polysaccharide Biosynthesis Protein SpsA, Chain A"/>
    <property type="match status" value="1"/>
</dbReference>
<protein>
    <recommendedName>
        <fullName evidence="3">Lipopolysaccharide biosynthesis protein, LPS:glycosyltransferase</fullName>
    </recommendedName>
</protein>
<dbReference type="Proteomes" id="UP000768567">
    <property type="component" value="Unassembled WGS sequence"/>
</dbReference>
<sequence>MENLIFGAFATLEGHREGDAANLGSDAYYRCIVVSLCSAKACNPDCDVALVTNAPVPQPYAGQLEAGGVKILQCPFEQFRVDAALEWSLAFYKLCALEWMVRTTNYRRLLLLDVDTYTQYPYTDLWREADEAVLLYQVPHAAGQPMAAAISRNYGALYGGEPVLTHFGGELICGSRQRLADFMDECADVYRTMNEKGLRPHEGDEFITCAAAYRSLLAGRPVRAANAYIFRYWVGARFYFAGTNYCNDPVCIFHLPGGKNRQLRVLYRWYTKKGAFPAREKVYRLCCFPAAHPPILRSIWVRILARL</sequence>
<evidence type="ECO:0000313" key="2">
    <source>
        <dbReference type="Proteomes" id="UP000768567"/>
    </source>
</evidence>
<keyword evidence="2" id="KW-1185">Reference proteome</keyword>
<name>A0ABR9R5U9_9FIRM</name>
<reference evidence="1 2" key="1">
    <citation type="submission" date="2020-10" db="EMBL/GenBank/DDBJ databases">
        <title>ChiBAC.</title>
        <authorList>
            <person name="Zenner C."/>
            <person name="Hitch T.C.A."/>
            <person name="Clavel T."/>
        </authorList>
    </citation>
    <scope>NUCLEOTIDE SEQUENCE [LARGE SCALE GENOMIC DNA]</scope>
    <source>
        <strain evidence="1 2">DSM 109015</strain>
    </source>
</reference>
<evidence type="ECO:0008006" key="3">
    <source>
        <dbReference type="Google" id="ProtNLM"/>
    </source>
</evidence>
<comment type="caution">
    <text evidence="1">The sequence shown here is derived from an EMBL/GenBank/DDBJ whole genome shotgun (WGS) entry which is preliminary data.</text>
</comment>
<proteinExistence type="predicted"/>
<gene>
    <name evidence="1" type="ORF">INF35_12045</name>
</gene>